<sequence>MGLHKTGMISWDKGGWNATPVQQNHTAHILLVAAVVVPQKVLALTSTQNASHLKMSVKISQHDQNPPTEVAHPRDHLKPLNV</sequence>
<organism evidence="2 3">
    <name type="scientific">Araneus ventricosus</name>
    <name type="common">Orbweaver spider</name>
    <name type="synonym">Epeira ventricosa</name>
    <dbReference type="NCBI Taxonomy" id="182803"/>
    <lineage>
        <taxon>Eukaryota</taxon>
        <taxon>Metazoa</taxon>
        <taxon>Ecdysozoa</taxon>
        <taxon>Arthropoda</taxon>
        <taxon>Chelicerata</taxon>
        <taxon>Arachnida</taxon>
        <taxon>Araneae</taxon>
        <taxon>Araneomorphae</taxon>
        <taxon>Entelegynae</taxon>
        <taxon>Araneoidea</taxon>
        <taxon>Araneidae</taxon>
        <taxon>Araneus</taxon>
    </lineage>
</organism>
<comment type="caution">
    <text evidence="2">The sequence shown here is derived from an EMBL/GenBank/DDBJ whole genome shotgun (WGS) entry which is preliminary data.</text>
</comment>
<reference evidence="2 3" key="1">
    <citation type="journal article" date="2019" name="Sci. Rep.">
        <title>Orb-weaving spider Araneus ventricosus genome elucidates the spidroin gene catalogue.</title>
        <authorList>
            <person name="Kono N."/>
            <person name="Nakamura H."/>
            <person name="Ohtoshi R."/>
            <person name="Moran D.A.P."/>
            <person name="Shinohara A."/>
            <person name="Yoshida Y."/>
            <person name="Fujiwara M."/>
            <person name="Mori M."/>
            <person name="Tomita M."/>
            <person name="Arakawa K."/>
        </authorList>
    </citation>
    <scope>NUCLEOTIDE SEQUENCE [LARGE SCALE GENOMIC DNA]</scope>
</reference>
<dbReference type="Proteomes" id="UP000499080">
    <property type="component" value="Unassembled WGS sequence"/>
</dbReference>
<evidence type="ECO:0000313" key="2">
    <source>
        <dbReference type="EMBL" id="GBN95106.1"/>
    </source>
</evidence>
<evidence type="ECO:0000256" key="1">
    <source>
        <dbReference type="SAM" id="MobiDB-lite"/>
    </source>
</evidence>
<protein>
    <submittedName>
        <fullName evidence="2">Uncharacterized protein</fullName>
    </submittedName>
</protein>
<keyword evidence="3" id="KW-1185">Reference proteome</keyword>
<gene>
    <name evidence="2" type="ORF">AVEN_257916_1</name>
</gene>
<dbReference type="AlphaFoldDB" id="A0A4Y2T6I3"/>
<feature type="compositionally biased region" description="Basic and acidic residues" evidence="1">
    <location>
        <begin position="71"/>
        <end position="82"/>
    </location>
</feature>
<feature type="region of interest" description="Disordered" evidence="1">
    <location>
        <begin position="59"/>
        <end position="82"/>
    </location>
</feature>
<name>A0A4Y2T6I3_ARAVE</name>
<accession>A0A4Y2T6I3</accession>
<proteinExistence type="predicted"/>
<dbReference type="EMBL" id="BGPR01025861">
    <property type="protein sequence ID" value="GBN95106.1"/>
    <property type="molecule type" value="Genomic_DNA"/>
</dbReference>
<evidence type="ECO:0000313" key="3">
    <source>
        <dbReference type="Proteomes" id="UP000499080"/>
    </source>
</evidence>